<proteinExistence type="predicted"/>
<dbReference type="InterPro" id="IPR050553">
    <property type="entry name" value="Thioredoxin_ResA/DsbE_sf"/>
</dbReference>
<feature type="transmembrane region" description="Helical" evidence="1">
    <location>
        <begin position="37"/>
        <end position="54"/>
    </location>
</feature>
<keyword evidence="1" id="KW-0472">Membrane</keyword>
<dbReference type="InterPro" id="IPR013766">
    <property type="entry name" value="Thioredoxin_domain"/>
</dbReference>
<dbReference type="Pfam" id="PF00578">
    <property type="entry name" value="AhpC-TSA"/>
    <property type="match status" value="1"/>
</dbReference>
<dbReference type="Proteomes" id="UP000282759">
    <property type="component" value="Unassembled WGS sequence"/>
</dbReference>
<evidence type="ECO:0000313" key="3">
    <source>
        <dbReference type="EMBL" id="RVT99740.1"/>
    </source>
</evidence>
<dbReference type="RefSeq" id="WP_127706346.1">
    <property type="nucleotide sequence ID" value="NZ_SACK01000007.1"/>
</dbReference>
<reference evidence="3 4" key="1">
    <citation type="submission" date="2019-01" db="EMBL/GenBank/DDBJ databases">
        <authorList>
            <person name="Chen W.-M."/>
        </authorList>
    </citation>
    <scope>NUCLEOTIDE SEQUENCE [LARGE SCALE GENOMIC DNA]</scope>
    <source>
        <strain evidence="3 4">YBJ-36</strain>
    </source>
</reference>
<dbReference type="InterPro" id="IPR036249">
    <property type="entry name" value="Thioredoxin-like_sf"/>
</dbReference>
<evidence type="ECO:0000256" key="1">
    <source>
        <dbReference type="SAM" id="Phobius"/>
    </source>
</evidence>
<dbReference type="CDD" id="cd02966">
    <property type="entry name" value="TlpA_like_family"/>
    <property type="match status" value="1"/>
</dbReference>
<dbReference type="Gene3D" id="3.40.30.10">
    <property type="entry name" value="Glutaredoxin"/>
    <property type="match status" value="1"/>
</dbReference>
<dbReference type="OrthoDB" id="1118217at2"/>
<name>A0A437MQ25_9SPHI</name>
<sequence length="460" mass="52722">MKHKIRFPGSLLPFRKQLYYPLTDHFYRVGKRFIIENLYRIAIFFLWLLVWFIIPAKCGAQQITPVKQGEKVPEMLLENIINFSGATANIADFRGKLLILDFWESWCKGCLLLMPKVKSLQKTYGDRIQILAVSAQSAQVIEKIAQVNSLVKDNPIPMITGDHKLAAMFPHKLVPHLVWIGTDGIYLGATDQSELSAVNIDHILLNGKAAFSEYKNDLLTFDADKPIFNSSGFGDNFLFKSAISPYQPGVPEQSGLDNMGKQLRMYGINTDLFRLYCLSLHLMSDSFPPNRIIYSDTTLHRKFRYDPKLRNRESMYCYELIVPAERKELLRPLMRSDLLQATGIKVSLQRHQMNCYILRRRRQSTQVTAPHVAVIADDIQPFKWTNELTSYLNNLRGMPPVIDETGGDVKLNAVIRFDNISLEALNEKLRPHNLVLSSESRELDMLFVDTLHNQSSQLTE</sequence>
<comment type="caution">
    <text evidence="3">The sequence shown here is derived from an EMBL/GenBank/DDBJ whole genome shotgun (WGS) entry which is preliminary data.</text>
</comment>
<dbReference type="PANTHER" id="PTHR42852:SF17">
    <property type="entry name" value="THIOREDOXIN-LIKE PROTEIN HI_1115"/>
    <property type="match status" value="1"/>
</dbReference>
<dbReference type="AlphaFoldDB" id="A0A437MQ25"/>
<dbReference type="EMBL" id="SACK01000007">
    <property type="protein sequence ID" value="RVT99740.1"/>
    <property type="molecule type" value="Genomic_DNA"/>
</dbReference>
<protein>
    <submittedName>
        <fullName evidence="3">TlpA family protein disulfide reductase</fullName>
    </submittedName>
</protein>
<dbReference type="PROSITE" id="PS51352">
    <property type="entry name" value="THIOREDOXIN_2"/>
    <property type="match status" value="1"/>
</dbReference>
<keyword evidence="4" id="KW-1185">Reference proteome</keyword>
<dbReference type="InterPro" id="IPR000866">
    <property type="entry name" value="AhpC/TSA"/>
</dbReference>
<feature type="domain" description="Thioredoxin" evidence="2">
    <location>
        <begin position="66"/>
        <end position="205"/>
    </location>
</feature>
<dbReference type="SUPFAM" id="SSF52833">
    <property type="entry name" value="Thioredoxin-like"/>
    <property type="match status" value="1"/>
</dbReference>
<dbReference type="PANTHER" id="PTHR42852">
    <property type="entry name" value="THIOL:DISULFIDE INTERCHANGE PROTEIN DSBE"/>
    <property type="match status" value="1"/>
</dbReference>
<keyword evidence="1" id="KW-1133">Transmembrane helix</keyword>
<dbReference type="GO" id="GO:0016491">
    <property type="term" value="F:oxidoreductase activity"/>
    <property type="evidence" value="ECO:0007669"/>
    <property type="project" value="InterPro"/>
</dbReference>
<evidence type="ECO:0000313" key="4">
    <source>
        <dbReference type="Proteomes" id="UP000282759"/>
    </source>
</evidence>
<organism evidence="3 4">
    <name type="scientific">Mucilaginibacter limnophilus</name>
    <dbReference type="NCBI Taxonomy" id="1932778"/>
    <lineage>
        <taxon>Bacteria</taxon>
        <taxon>Pseudomonadati</taxon>
        <taxon>Bacteroidota</taxon>
        <taxon>Sphingobacteriia</taxon>
        <taxon>Sphingobacteriales</taxon>
        <taxon>Sphingobacteriaceae</taxon>
        <taxon>Mucilaginibacter</taxon>
    </lineage>
</organism>
<accession>A0A437MQ25</accession>
<keyword evidence="1" id="KW-0812">Transmembrane</keyword>
<gene>
    <name evidence="3" type="ORF">EOD41_14950</name>
</gene>
<dbReference type="GO" id="GO:0016209">
    <property type="term" value="F:antioxidant activity"/>
    <property type="evidence" value="ECO:0007669"/>
    <property type="project" value="InterPro"/>
</dbReference>
<evidence type="ECO:0000259" key="2">
    <source>
        <dbReference type="PROSITE" id="PS51352"/>
    </source>
</evidence>